<evidence type="ECO:0000313" key="3">
    <source>
        <dbReference type="Proteomes" id="UP000076154"/>
    </source>
</evidence>
<gene>
    <name evidence="2" type="ORF">Hypma_000650</name>
</gene>
<name>A0A369JFG1_HYPMA</name>
<feature type="region of interest" description="Disordered" evidence="1">
    <location>
        <begin position="14"/>
        <end position="37"/>
    </location>
</feature>
<evidence type="ECO:0000256" key="1">
    <source>
        <dbReference type="SAM" id="MobiDB-lite"/>
    </source>
</evidence>
<reference evidence="2" key="1">
    <citation type="submission" date="2018-04" db="EMBL/GenBank/DDBJ databases">
        <title>Whole genome sequencing of Hypsizygus marmoreus.</title>
        <authorList>
            <person name="Choi I.-G."/>
            <person name="Min B."/>
            <person name="Kim J.-G."/>
            <person name="Kim S."/>
            <person name="Oh Y.-L."/>
            <person name="Kong W.-S."/>
            <person name="Park H."/>
            <person name="Jeong J."/>
            <person name="Song E.-S."/>
        </authorList>
    </citation>
    <scope>NUCLEOTIDE SEQUENCE [LARGE SCALE GENOMIC DNA]</scope>
    <source>
        <strain evidence="2">51987-8</strain>
    </source>
</reference>
<dbReference type="InParanoid" id="A0A369JFG1"/>
<protein>
    <submittedName>
        <fullName evidence="2">Uncharacterized protein</fullName>
    </submittedName>
</protein>
<evidence type="ECO:0000313" key="2">
    <source>
        <dbReference type="EMBL" id="RDB18154.1"/>
    </source>
</evidence>
<dbReference type="AlphaFoldDB" id="A0A369JFG1"/>
<sequence>MPLSKSLSSIIPGTVSPLTASPTPSPPRELKPSSWPPILSPMPSGLNHCDRLPQPLQRFDYPLYTLFTSNEPRDNSLYHMVGRYLFLQNEFTMQEETIVQLMNKVEEHGIQPVNGKDFALWTVADAPFSPELWSLKELLDLRVLEYDQIRRRSLLATVESNILKYEEHHYDNRLPTFSPAPPIAKPADIPSVEPGLEWL</sequence>
<organism evidence="2 3">
    <name type="scientific">Hypsizygus marmoreus</name>
    <name type="common">White beech mushroom</name>
    <name type="synonym">Agaricus marmoreus</name>
    <dbReference type="NCBI Taxonomy" id="39966"/>
    <lineage>
        <taxon>Eukaryota</taxon>
        <taxon>Fungi</taxon>
        <taxon>Dikarya</taxon>
        <taxon>Basidiomycota</taxon>
        <taxon>Agaricomycotina</taxon>
        <taxon>Agaricomycetes</taxon>
        <taxon>Agaricomycetidae</taxon>
        <taxon>Agaricales</taxon>
        <taxon>Tricholomatineae</taxon>
        <taxon>Lyophyllaceae</taxon>
        <taxon>Hypsizygus</taxon>
    </lineage>
</organism>
<comment type="caution">
    <text evidence="2">The sequence shown here is derived from an EMBL/GenBank/DDBJ whole genome shotgun (WGS) entry which is preliminary data.</text>
</comment>
<keyword evidence="3" id="KW-1185">Reference proteome</keyword>
<proteinExistence type="predicted"/>
<accession>A0A369JFG1</accession>
<dbReference type="EMBL" id="LUEZ02000106">
    <property type="protein sequence ID" value="RDB18154.1"/>
    <property type="molecule type" value="Genomic_DNA"/>
</dbReference>
<dbReference type="Proteomes" id="UP000076154">
    <property type="component" value="Unassembled WGS sequence"/>
</dbReference>